<keyword evidence="1" id="KW-0560">Oxidoreductase</keyword>
<comment type="cofactor">
    <cofactor evidence="2">
        <name>Ni(2+)</name>
        <dbReference type="ChEBI" id="CHEBI:49786"/>
    </cofactor>
</comment>
<evidence type="ECO:0000256" key="2">
    <source>
        <dbReference type="PIRSR" id="PIRSR601501-1"/>
    </source>
</evidence>
<feature type="binding site" evidence="2">
    <location>
        <position position="423"/>
    </location>
    <ligand>
        <name>Mg(2+)</name>
        <dbReference type="ChEBI" id="CHEBI:18420"/>
    </ligand>
</feature>
<dbReference type="PROSITE" id="PS00508">
    <property type="entry name" value="NI_HGENASE_L_2"/>
    <property type="match status" value="1"/>
</dbReference>
<dbReference type="GO" id="GO:0008901">
    <property type="term" value="F:ferredoxin hydrogenase activity"/>
    <property type="evidence" value="ECO:0007669"/>
    <property type="project" value="InterPro"/>
</dbReference>
<dbReference type="PANTHER" id="PTHR43600:SF4">
    <property type="entry name" value="CYTOSOLIC NIFE-HYDROGENASE, ALPHA SUBUNIT"/>
    <property type="match status" value="1"/>
</dbReference>
<keyword evidence="2" id="KW-0408">Iron</keyword>
<reference evidence="3 4" key="1">
    <citation type="submission" date="2016-03" db="EMBL/GenBank/DDBJ databases">
        <title>Chemosynthetic sulphur-oxidizing symbionts of marine invertebrate animals are capable of nitrogen fixation.</title>
        <authorList>
            <person name="Petersen J.M."/>
            <person name="Kemper A."/>
            <person name="Gruber-Vodicka H."/>
            <person name="Cardini U."/>
            <person name="Geest Mvander."/>
            <person name="Kleiner M."/>
            <person name="Bulgheresi S."/>
            <person name="Fussmann M."/>
            <person name="Herbold C."/>
            <person name="Seah B.K.B."/>
            <person name="Antony C.Paul."/>
            <person name="Liu D."/>
            <person name="Belitz A."/>
            <person name="Weber M."/>
        </authorList>
    </citation>
    <scope>NUCLEOTIDE SEQUENCE [LARGE SCALE GENOMIC DNA]</scope>
    <source>
        <strain evidence="3">G_D</strain>
    </source>
</reference>
<sequence length="432" mass="48549">MAEHRDIHINVPVLTRVEGEGALELDIVGGEIERLNLRIFEPPRLFEKFIEGYERNQVIDMVARICGICPVAYQMSAVQAFERLSDFTPDPWVEGMRRVMYCGEWIQSHALHVHLLAAPDFLGFESAIAMAADYPEAVRRGLQLQTLGNDLIAMFGGRSVHPVGVRVGGFYRAPDRSAVETMLKRLQAALPEAEALIGWTADLSFPDDNQSFISVALSDPDEYAIGQGRLISGQGLDIDICYFDSHFKEIQSPHSTALHCELEGRPYLTGPLARLNLNFHQLPTEVRRLMEGCGISFPSHNMFHSIVARAIELYFAISEAIRLLQDYESPAHPYREVEAVEGNAFGCSEAPRGILWHRYDVDDAGIVRYARIVPPTSQNQGRIEEDIAQSLQKFGLDQTDEKLRLRAEQVIRNYDPCISCATHFLKLNVNRG</sequence>
<dbReference type="Proteomes" id="UP000094849">
    <property type="component" value="Unassembled WGS sequence"/>
</dbReference>
<dbReference type="PANTHER" id="PTHR43600">
    <property type="entry name" value="COENZYME F420 HYDROGENASE, SUBUNIT ALPHA"/>
    <property type="match status" value="1"/>
</dbReference>
<keyword evidence="2" id="KW-0460">Magnesium</keyword>
<dbReference type="InterPro" id="IPR018194">
    <property type="entry name" value="Ni-dep_hyd_lsu_Ni_BS"/>
</dbReference>
<dbReference type="InterPro" id="IPR001501">
    <property type="entry name" value="Ni-dep_hyd_lsu"/>
</dbReference>
<feature type="binding site" evidence="2">
    <location>
        <position position="66"/>
    </location>
    <ligand>
        <name>Ni(2+)</name>
        <dbReference type="ChEBI" id="CHEBI:49786"/>
    </ligand>
</feature>
<dbReference type="OrthoDB" id="9761717at2"/>
<evidence type="ECO:0000313" key="4">
    <source>
        <dbReference type="Proteomes" id="UP000094849"/>
    </source>
</evidence>
<feature type="binding site" evidence="2">
    <location>
        <position position="372"/>
    </location>
    <ligand>
        <name>Mg(2+)</name>
        <dbReference type="ChEBI" id="CHEBI:18420"/>
    </ligand>
</feature>
<feature type="binding site" evidence="2">
    <location>
        <position position="417"/>
    </location>
    <ligand>
        <name>Ni(2+)</name>
        <dbReference type="ChEBI" id="CHEBI:49786"/>
    </ligand>
</feature>
<keyword evidence="2" id="KW-0533">Nickel</keyword>
<dbReference type="EMBL" id="LVJZ01000003">
    <property type="protein sequence ID" value="ODB95372.1"/>
    <property type="molecule type" value="Genomic_DNA"/>
</dbReference>
<keyword evidence="4" id="KW-1185">Reference proteome</keyword>
<feature type="binding site" evidence="2">
    <location>
        <position position="420"/>
    </location>
    <ligand>
        <name>Fe cation</name>
        <dbReference type="ChEBI" id="CHEBI:24875"/>
    </ligand>
</feature>
<gene>
    <name evidence="3" type="ORF">A3196_00535</name>
</gene>
<name>A0A1E2ULE0_9GAMM</name>
<accession>A0A1E2ULE0</accession>
<comment type="caution">
    <text evidence="3">The sequence shown here is derived from an EMBL/GenBank/DDBJ whole genome shotgun (WGS) entry which is preliminary data.</text>
</comment>
<dbReference type="RefSeq" id="WP_069003893.1">
    <property type="nucleotide sequence ID" value="NZ_LVJW01000006.1"/>
</dbReference>
<feature type="binding site" evidence="2">
    <location>
        <position position="69"/>
    </location>
    <ligand>
        <name>Fe cation</name>
        <dbReference type="ChEBI" id="CHEBI:24875"/>
    </ligand>
</feature>
<dbReference type="AlphaFoldDB" id="A0A1E2ULE0"/>
<evidence type="ECO:0000256" key="1">
    <source>
        <dbReference type="ARBA" id="ARBA00023002"/>
    </source>
</evidence>
<dbReference type="Gene3D" id="1.10.645.10">
    <property type="entry name" value="Cytochrome-c3 Hydrogenase, chain B"/>
    <property type="match status" value="1"/>
</dbReference>
<dbReference type="GO" id="GO:0016151">
    <property type="term" value="F:nickel cation binding"/>
    <property type="evidence" value="ECO:0007669"/>
    <property type="project" value="InterPro"/>
</dbReference>
<protein>
    <submittedName>
        <fullName evidence="3">Ni/Fe hydrogenase subunit alpha</fullName>
    </submittedName>
</protein>
<organism evidence="3 4">
    <name type="scientific">Candidatus Thiodiazotropha endoloripes</name>
    <dbReference type="NCBI Taxonomy" id="1818881"/>
    <lineage>
        <taxon>Bacteria</taxon>
        <taxon>Pseudomonadati</taxon>
        <taxon>Pseudomonadota</taxon>
        <taxon>Gammaproteobacteria</taxon>
        <taxon>Chromatiales</taxon>
        <taxon>Sedimenticolaceae</taxon>
        <taxon>Candidatus Thiodiazotropha</taxon>
    </lineage>
</organism>
<feature type="binding site" evidence="2">
    <location>
        <position position="47"/>
    </location>
    <ligand>
        <name>Mg(2+)</name>
        <dbReference type="ChEBI" id="CHEBI:18420"/>
    </ligand>
</feature>
<evidence type="ECO:0000313" key="3">
    <source>
        <dbReference type="EMBL" id="ODB95372.1"/>
    </source>
</evidence>
<keyword evidence="2" id="KW-0479">Metal-binding</keyword>
<dbReference type="STRING" id="1818881.A3196_00535"/>
<dbReference type="SUPFAM" id="SSF56762">
    <property type="entry name" value="HydB/Nqo4-like"/>
    <property type="match status" value="1"/>
</dbReference>
<dbReference type="InterPro" id="IPR029014">
    <property type="entry name" value="NiFe-Hase_large"/>
</dbReference>
<dbReference type="Pfam" id="PF00374">
    <property type="entry name" value="NiFeSe_Hases"/>
    <property type="match status" value="2"/>
</dbReference>
<proteinExistence type="predicted"/>
<feature type="binding site" evidence="2">
    <location>
        <position position="69"/>
    </location>
    <ligand>
        <name>Ni(2+)</name>
        <dbReference type="ChEBI" id="CHEBI:49786"/>
    </ligand>
</feature>
<comment type="cofactor">
    <cofactor evidence="2">
        <name>Fe cation</name>
        <dbReference type="ChEBI" id="CHEBI:24875"/>
    </cofactor>
</comment>